<sequence>MLSSLQVSICRVPDKDAVFSKTFRLWIIKDKKIAASLVRSILFLHTAVIIITLRDRIPFQPENRFPPLFVSNEEHGGHLFGIKTDGIRMRKHESEHLVEGNVGFHTNSYFLENPDAFCFPSK</sequence>
<dbReference type="Proteomes" id="UP001054837">
    <property type="component" value="Unassembled WGS sequence"/>
</dbReference>
<comment type="caution">
    <text evidence="1">The sequence shown here is derived from an EMBL/GenBank/DDBJ whole genome shotgun (WGS) entry which is preliminary data.</text>
</comment>
<dbReference type="EMBL" id="BPLQ01003774">
    <property type="protein sequence ID" value="GIY03127.1"/>
    <property type="molecule type" value="Genomic_DNA"/>
</dbReference>
<name>A0AAV4Q1E5_9ARAC</name>
<dbReference type="AlphaFoldDB" id="A0AAV4Q1E5"/>
<reference evidence="1 2" key="1">
    <citation type="submission" date="2021-06" db="EMBL/GenBank/DDBJ databases">
        <title>Caerostris darwini draft genome.</title>
        <authorList>
            <person name="Kono N."/>
            <person name="Arakawa K."/>
        </authorList>
    </citation>
    <scope>NUCLEOTIDE SEQUENCE [LARGE SCALE GENOMIC DNA]</scope>
</reference>
<accession>A0AAV4Q1E5</accession>
<evidence type="ECO:0000313" key="1">
    <source>
        <dbReference type="EMBL" id="GIY03127.1"/>
    </source>
</evidence>
<proteinExistence type="predicted"/>
<protein>
    <submittedName>
        <fullName evidence="1">Uncharacterized protein</fullName>
    </submittedName>
</protein>
<evidence type="ECO:0000313" key="2">
    <source>
        <dbReference type="Proteomes" id="UP001054837"/>
    </source>
</evidence>
<gene>
    <name evidence="1" type="ORF">CDAR_78871</name>
</gene>
<keyword evidence="2" id="KW-1185">Reference proteome</keyword>
<organism evidence="1 2">
    <name type="scientific">Caerostris darwini</name>
    <dbReference type="NCBI Taxonomy" id="1538125"/>
    <lineage>
        <taxon>Eukaryota</taxon>
        <taxon>Metazoa</taxon>
        <taxon>Ecdysozoa</taxon>
        <taxon>Arthropoda</taxon>
        <taxon>Chelicerata</taxon>
        <taxon>Arachnida</taxon>
        <taxon>Araneae</taxon>
        <taxon>Araneomorphae</taxon>
        <taxon>Entelegynae</taxon>
        <taxon>Araneoidea</taxon>
        <taxon>Araneidae</taxon>
        <taxon>Caerostris</taxon>
    </lineage>
</organism>